<dbReference type="GO" id="GO:0000724">
    <property type="term" value="P:double-strand break repair via homologous recombination"/>
    <property type="evidence" value="ECO:0007669"/>
    <property type="project" value="TreeGrafter"/>
</dbReference>
<reference evidence="7" key="1">
    <citation type="journal article" date="2020" name="Nat. Commun.">
        <title>Large-scale genome sequencing of mycorrhizal fungi provides insights into the early evolution of symbiotic traits.</title>
        <authorList>
            <person name="Miyauchi S."/>
            <person name="Kiss E."/>
            <person name="Kuo A."/>
            <person name="Drula E."/>
            <person name="Kohler A."/>
            <person name="Sanchez-Garcia M."/>
            <person name="Morin E."/>
            <person name="Andreopoulos B."/>
            <person name="Barry K.W."/>
            <person name="Bonito G."/>
            <person name="Buee M."/>
            <person name="Carver A."/>
            <person name="Chen C."/>
            <person name="Cichocki N."/>
            <person name="Clum A."/>
            <person name="Culley D."/>
            <person name="Crous P.W."/>
            <person name="Fauchery L."/>
            <person name="Girlanda M."/>
            <person name="Hayes R.D."/>
            <person name="Keri Z."/>
            <person name="LaButti K."/>
            <person name="Lipzen A."/>
            <person name="Lombard V."/>
            <person name="Magnuson J."/>
            <person name="Maillard F."/>
            <person name="Murat C."/>
            <person name="Nolan M."/>
            <person name="Ohm R.A."/>
            <person name="Pangilinan J."/>
            <person name="Pereira M.F."/>
            <person name="Perotto S."/>
            <person name="Peter M."/>
            <person name="Pfister S."/>
            <person name="Riley R."/>
            <person name="Sitrit Y."/>
            <person name="Stielow J.B."/>
            <person name="Szollosi G."/>
            <person name="Zifcakova L."/>
            <person name="Stursova M."/>
            <person name="Spatafora J.W."/>
            <person name="Tedersoo L."/>
            <person name="Vaario L.M."/>
            <person name="Yamada A."/>
            <person name="Yan M."/>
            <person name="Wang P."/>
            <person name="Xu J."/>
            <person name="Bruns T."/>
            <person name="Baldrian P."/>
            <person name="Vilgalys R."/>
            <person name="Dunand C."/>
            <person name="Henrissat B."/>
            <person name="Grigoriev I.V."/>
            <person name="Hibbett D."/>
            <person name="Nagy L.G."/>
            <person name="Martin F.M."/>
        </authorList>
    </citation>
    <scope>NUCLEOTIDE SEQUENCE</scope>
    <source>
        <strain evidence="7">UP504</strain>
    </source>
</reference>
<dbReference type="Pfam" id="PF00271">
    <property type="entry name" value="Helicase_C"/>
    <property type="match status" value="1"/>
</dbReference>
<dbReference type="SUPFAM" id="SSF52540">
    <property type="entry name" value="P-loop containing nucleoside triphosphate hydrolases"/>
    <property type="match status" value="2"/>
</dbReference>
<dbReference type="InterPro" id="IPR050496">
    <property type="entry name" value="SNF2_RAD54_helicase_repair"/>
</dbReference>
<dbReference type="PROSITE" id="PS51194">
    <property type="entry name" value="HELICASE_CTER"/>
    <property type="match status" value="1"/>
</dbReference>
<dbReference type="Gene3D" id="1.20.120.850">
    <property type="entry name" value="SWI2/SNF2 ATPases, N-terminal domain"/>
    <property type="match status" value="1"/>
</dbReference>
<dbReference type="Proteomes" id="UP000886523">
    <property type="component" value="Unassembled WGS sequence"/>
</dbReference>
<dbReference type="InterPro" id="IPR001650">
    <property type="entry name" value="Helicase_C-like"/>
</dbReference>
<dbReference type="GO" id="GO:0016787">
    <property type="term" value="F:hydrolase activity"/>
    <property type="evidence" value="ECO:0007669"/>
    <property type="project" value="UniProtKB-KW"/>
</dbReference>
<feature type="region of interest" description="Disordered" evidence="4">
    <location>
        <begin position="1"/>
        <end position="30"/>
    </location>
</feature>
<dbReference type="PROSITE" id="PS51192">
    <property type="entry name" value="HELICASE_ATP_BIND_1"/>
    <property type="match status" value="1"/>
</dbReference>
<accession>A0A9P6B0P1</accession>
<evidence type="ECO:0000256" key="1">
    <source>
        <dbReference type="ARBA" id="ARBA00022741"/>
    </source>
</evidence>
<keyword evidence="8" id="KW-1185">Reference proteome</keyword>
<dbReference type="GO" id="GO:0005524">
    <property type="term" value="F:ATP binding"/>
    <property type="evidence" value="ECO:0007669"/>
    <property type="project" value="InterPro"/>
</dbReference>
<dbReference type="PANTHER" id="PTHR45629">
    <property type="entry name" value="SNF2/RAD54 FAMILY MEMBER"/>
    <property type="match status" value="1"/>
</dbReference>
<evidence type="ECO:0000256" key="4">
    <source>
        <dbReference type="SAM" id="MobiDB-lite"/>
    </source>
</evidence>
<dbReference type="Pfam" id="PF00176">
    <property type="entry name" value="SNF2-rel_dom"/>
    <property type="match status" value="1"/>
</dbReference>
<keyword evidence="1" id="KW-0547">Nucleotide-binding</keyword>
<dbReference type="SMART" id="SM00487">
    <property type="entry name" value="DEXDc"/>
    <property type="match status" value="1"/>
</dbReference>
<protein>
    <submittedName>
        <fullName evidence="7">Uncharacterized protein</fullName>
    </submittedName>
</protein>
<evidence type="ECO:0000313" key="8">
    <source>
        <dbReference type="Proteomes" id="UP000886523"/>
    </source>
</evidence>
<gene>
    <name evidence="7" type="ORF">BS47DRAFT_1293769</name>
</gene>
<feature type="domain" description="Helicase C-terminal" evidence="6">
    <location>
        <begin position="710"/>
        <end position="875"/>
    </location>
</feature>
<dbReference type="PANTHER" id="PTHR45629:SF7">
    <property type="entry name" value="DNA EXCISION REPAIR PROTEIN ERCC-6-RELATED"/>
    <property type="match status" value="1"/>
</dbReference>
<evidence type="ECO:0000256" key="3">
    <source>
        <dbReference type="ARBA" id="ARBA00022840"/>
    </source>
</evidence>
<dbReference type="Gene3D" id="3.40.50.10810">
    <property type="entry name" value="Tandem AAA-ATPase domain"/>
    <property type="match status" value="1"/>
</dbReference>
<dbReference type="CDD" id="cd18004">
    <property type="entry name" value="DEXHc_RAD54"/>
    <property type="match status" value="1"/>
</dbReference>
<feature type="region of interest" description="Disordered" evidence="4">
    <location>
        <begin position="127"/>
        <end position="170"/>
    </location>
</feature>
<name>A0A9P6B0P1_9AGAM</name>
<dbReference type="InterPro" id="IPR038718">
    <property type="entry name" value="SNF2-like_sf"/>
</dbReference>
<dbReference type="AlphaFoldDB" id="A0A9P6B0P1"/>
<dbReference type="CDD" id="cd18793">
    <property type="entry name" value="SF2_C_SNF"/>
    <property type="match status" value="1"/>
</dbReference>
<organism evidence="7 8">
    <name type="scientific">Hydnum rufescens UP504</name>
    <dbReference type="NCBI Taxonomy" id="1448309"/>
    <lineage>
        <taxon>Eukaryota</taxon>
        <taxon>Fungi</taxon>
        <taxon>Dikarya</taxon>
        <taxon>Basidiomycota</taxon>
        <taxon>Agaricomycotina</taxon>
        <taxon>Agaricomycetes</taxon>
        <taxon>Cantharellales</taxon>
        <taxon>Hydnaceae</taxon>
        <taxon>Hydnum</taxon>
    </lineage>
</organism>
<dbReference type="InterPro" id="IPR027417">
    <property type="entry name" value="P-loop_NTPase"/>
</dbReference>
<proteinExistence type="predicted"/>
<evidence type="ECO:0000256" key="2">
    <source>
        <dbReference type="ARBA" id="ARBA00022801"/>
    </source>
</evidence>
<dbReference type="InterPro" id="IPR049730">
    <property type="entry name" value="SNF2/RAD54-like_C"/>
</dbReference>
<evidence type="ECO:0000313" key="7">
    <source>
        <dbReference type="EMBL" id="KAF9515524.1"/>
    </source>
</evidence>
<dbReference type="OrthoDB" id="413460at2759"/>
<dbReference type="InterPro" id="IPR014001">
    <property type="entry name" value="Helicase_ATP-bd"/>
</dbReference>
<feature type="compositionally biased region" description="Polar residues" evidence="4">
    <location>
        <begin position="134"/>
        <end position="146"/>
    </location>
</feature>
<keyword evidence="3" id="KW-0067">ATP-binding</keyword>
<sequence length="1046" mass="115924">MSLDASTKRKSDAGDGNPRSAKRPHQEDLNVHLQSGNSSVEYWMVQWRRPQARKHKTWDGMCIMTSNSQITLNRDPLGDGILICSVSRGRGVRPGDILNIAGKEIEIDHSIPPQDFISGKCFDIGGRSDPAPQSLPSTRSLGSSTPFRPVIPKVTMKPRGSGTTTEYPAPKSAGLSVPLVDTANAPILPVAGKSEKIRHWTVQWRKPQTRKHKSWDGDGYVRQEGSKVTLFDEDGLRWVDARVASIPDSGSRKVSLHSHSSDLPTTIPGTRSTLLNSLFRPVFRPSKQYQPTHSMDLLRSGNRGKSHFRVKRLPCIEREAECRHDASAPNALVMPNPTESHQKKFNRKGSEIVPVVVDPIIGKNLRPHQREGVTFMYESVMGMRQHDGQGCILADEMGLGKTIQTIALIWTLLKQNPYAGCGPVVGKVLIVCPVSLLSNWRKGVFVWLGRDRIEVLLGDKDINTIKAFKNSKHQVLIIGYERLRSVIDDLRYCRPPIGLIICDEGHRLKSADSKTTKMFEVLAVPRRIILSGTPVQNNLGEFHAMADFVNHGLLDTYKMFSRVYENPILKSRAPDCTPQEFEIGSGRAEQLAEYSKSFVLRRTADILSNYLPPKNEYVVFVRPTSLQLGMFAKILNPDKLDDLIGASTAKSLALIGRLKQLCNSPVLLRSTSDEKEEIQSTANAAIKNALGLLPESAQMDDMTLSGKMTALQSLLRILRRDTDEKVVIVSHYTATLNVIEKFCARKMYTYFRLDGSTKVDNRQMFVDKFNKATQADRFIFLLSAKAGGVGLNLIGASRLILVDSDWNPSHDLQAMARIHRDGQKRPVFIYRLLTCGTIDEKIFQRAITKIGLSESLMGQSGSRGDGIKPSKGDSFSQSELRDLFTIHPLTACHTHELLDCHCVSGTVDGTEPEFTPAGNASDASEDDEIEDVDDADNASLGFVPASQYRARKVRKSLDERNAALMALDEWTHVNCLNPAASEYLHDKALLKLIPSRQGQHSTAMDVDSEGKYSGSLLDAIDLSKIPDTDGGTVAFIFEKISKSDVT</sequence>
<feature type="compositionally biased region" description="Basic and acidic residues" evidence="4">
    <location>
        <begin position="1"/>
        <end position="13"/>
    </location>
</feature>
<dbReference type="FunFam" id="3.40.50.10810:FF:000020">
    <property type="entry name" value="DNA repair and recombination protein RAD54B"/>
    <property type="match status" value="1"/>
</dbReference>
<dbReference type="InterPro" id="IPR000330">
    <property type="entry name" value="SNF2_N"/>
</dbReference>
<evidence type="ECO:0000259" key="6">
    <source>
        <dbReference type="PROSITE" id="PS51194"/>
    </source>
</evidence>
<comment type="caution">
    <text evidence="7">The sequence shown here is derived from an EMBL/GenBank/DDBJ whole genome shotgun (WGS) entry which is preliminary data.</text>
</comment>
<dbReference type="GO" id="GO:0007131">
    <property type="term" value="P:reciprocal meiotic recombination"/>
    <property type="evidence" value="ECO:0007669"/>
    <property type="project" value="TreeGrafter"/>
</dbReference>
<dbReference type="SMART" id="SM00490">
    <property type="entry name" value="HELICc"/>
    <property type="match status" value="1"/>
</dbReference>
<dbReference type="Gene3D" id="3.40.50.300">
    <property type="entry name" value="P-loop containing nucleotide triphosphate hydrolases"/>
    <property type="match status" value="1"/>
</dbReference>
<dbReference type="GO" id="GO:0015616">
    <property type="term" value="F:DNA translocase activity"/>
    <property type="evidence" value="ECO:0007669"/>
    <property type="project" value="TreeGrafter"/>
</dbReference>
<keyword evidence="2" id="KW-0378">Hydrolase</keyword>
<feature type="domain" description="Helicase ATP-binding" evidence="5">
    <location>
        <begin position="382"/>
        <end position="552"/>
    </location>
</feature>
<dbReference type="GO" id="GO:0005634">
    <property type="term" value="C:nucleus"/>
    <property type="evidence" value="ECO:0007669"/>
    <property type="project" value="TreeGrafter"/>
</dbReference>
<evidence type="ECO:0000259" key="5">
    <source>
        <dbReference type="PROSITE" id="PS51192"/>
    </source>
</evidence>
<dbReference type="EMBL" id="MU128949">
    <property type="protein sequence ID" value="KAF9515524.1"/>
    <property type="molecule type" value="Genomic_DNA"/>
</dbReference>